<dbReference type="Proteomes" id="UP000031386">
    <property type="component" value="Chromosome"/>
</dbReference>
<dbReference type="GO" id="GO:0051082">
    <property type="term" value="F:unfolded protein binding"/>
    <property type="evidence" value="ECO:0007669"/>
    <property type="project" value="InterPro"/>
</dbReference>
<dbReference type="InterPro" id="IPR001623">
    <property type="entry name" value="DnaJ_domain"/>
</dbReference>
<organism evidence="4 5">
    <name type="scientific">Parvimonas micra</name>
    <dbReference type="NCBI Taxonomy" id="33033"/>
    <lineage>
        <taxon>Bacteria</taxon>
        <taxon>Bacillati</taxon>
        <taxon>Bacillota</taxon>
        <taxon>Tissierellia</taxon>
        <taxon>Tissierellales</taxon>
        <taxon>Peptoniphilaceae</taxon>
        <taxon>Parvimonas</taxon>
    </lineage>
</organism>
<dbReference type="RefSeq" id="WP_041953995.1">
    <property type="nucleotide sequence ID" value="NZ_CP009761.1"/>
</dbReference>
<name>A0A0B4S1D2_9FIRM</name>
<dbReference type="CDD" id="cd06257">
    <property type="entry name" value="DnaJ"/>
    <property type="match status" value="1"/>
</dbReference>
<dbReference type="PANTHER" id="PTHR44145:SF3">
    <property type="entry name" value="DNAJ HOMOLOG SUBFAMILY A MEMBER 3, MITOCHONDRIAL"/>
    <property type="match status" value="1"/>
</dbReference>
<evidence type="ECO:0000313" key="4">
    <source>
        <dbReference type="EMBL" id="AIZ36588.1"/>
    </source>
</evidence>
<gene>
    <name evidence="4" type="ORF">NW74_04205</name>
</gene>
<dbReference type="STRING" id="33033.NW74_04205"/>
<dbReference type="PROSITE" id="PS00636">
    <property type="entry name" value="DNAJ_1"/>
    <property type="match status" value="1"/>
</dbReference>
<dbReference type="InterPro" id="IPR036869">
    <property type="entry name" value="J_dom_sf"/>
</dbReference>
<keyword evidence="4" id="KW-0346">Stress response</keyword>
<dbReference type="InterPro" id="IPR051938">
    <property type="entry name" value="Apopto_cytoskel_mod"/>
</dbReference>
<dbReference type="PANTHER" id="PTHR44145">
    <property type="entry name" value="DNAJ HOMOLOG SUBFAMILY A MEMBER 3, MITOCHONDRIAL"/>
    <property type="match status" value="1"/>
</dbReference>
<keyword evidence="2" id="KW-0143">Chaperone</keyword>
<accession>A0A0B4S1D2</accession>
<dbReference type="InterPro" id="IPR002939">
    <property type="entry name" value="DnaJ_C"/>
</dbReference>
<evidence type="ECO:0000256" key="1">
    <source>
        <dbReference type="ARBA" id="ARBA00022705"/>
    </source>
</evidence>
<dbReference type="InterPro" id="IPR008971">
    <property type="entry name" value="HSP40/DnaJ_pept-bd"/>
</dbReference>
<dbReference type="Gene3D" id="1.10.287.110">
    <property type="entry name" value="DnaJ domain"/>
    <property type="match status" value="1"/>
</dbReference>
<dbReference type="InterPro" id="IPR018253">
    <property type="entry name" value="DnaJ_domain_CS"/>
</dbReference>
<evidence type="ECO:0000256" key="2">
    <source>
        <dbReference type="ARBA" id="ARBA00023186"/>
    </source>
</evidence>
<sequence length="308" mass="35000">MEYKDYYKILGVDKNATDAEIKKEYRKLAKKYHPDVNQNNEAASNKFKEINEAYEVLSDKEKRKQYDMFGSNYNFSGGDNFDPRNYGFSASYSGSDMGGFSDFFNMFFGGSGKTSSHFSGFSGFDGFTNSNAYSGNSYSGFGRQPQRQKYETSLNLSVKEAYSGIERVLYVNINNSPKKITVKIPRGITTGKKVKVNGDKYKLDGDIYVKINVINDEYRLEGLDLIKTVSLYPWEAYFGITKVIETLNGNVRVKIPAKIESMKKIRISNKGYTDLKGKTGDLYLEIVINNPKNLSGEKLELYKKLMEK</sequence>
<dbReference type="SUPFAM" id="SSF49493">
    <property type="entry name" value="HSP40/DnaJ peptide-binding domain"/>
    <property type="match status" value="2"/>
</dbReference>
<dbReference type="OrthoDB" id="9779889at2"/>
<feature type="domain" description="J" evidence="3">
    <location>
        <begin position="5"/>
        <end position="70"/>
    </location>
</feature>
<dbReference type="AlphaFoldDB" id="A0A0B4S1D2"/>
<dbReference type="SUPFAM" id="SSF46565">
    <property type="entry name" value="Chaperone J-domain"/>
    <property type="match status" value="1"/>
</dbReference>
<dbReference type="GO" id="GO:0006457">
    <property type="term" value="P:protein folding"/>
    <property type="evidence" value="ECO:0007669"/>
    <property type="project" value="InterPro"/>
</dbReference>
<dbReference type="PRINTS" id="PR00625">
    <property type="entry name" value="JDOMAIN"/>
</dbReference>
<protein>
    <submittedName>
        <fullName evidence="4">Heat shock protein</fullName>
    </submittedName>
</protein>
<dbReference type="PROSITE" id="PS50076">
    <property type="entry name" value="DNAJ_2"/>
    <property type="match status" value="1"/>
</dbReference>
<dbReference type="GO" id="GO:0006260">
    <property type="term" value="P:DNA replication"/>
    <property type="evidence" value="ECO:0007669"/>
    <property type="project" value="UniProtKB-KW"/>
</dbReference>
<evidence type="ECO:0000259" key="3">
    <source>
        <dbReference type="PROSITE" id="PS50076"/>
    </source>
</evidence>
<reference evidence="4 5" key="1">
    <citation type="submission" date="2014-10" db="EMBL/GenBank/DDBJ databases">
        <title>Complete genome sequence of Parvimonas micra KCOM 1535 (= ChDC B708).</title>
        <authorList>
            <person name="Kook J.-K."/>
            <person name="Park S.-N."/>
            <person name="Lim Y.K."/>
            <person name="Roh H."/>
        </authorList>
    </citation>
    <scope>NUCLEOTIDE SEQUENCE [LARGE SCALE GENOMIC DNA]</scope>
    <source>
        <strain evidence="5">KCOM 1535 / ChDC B708</strain>
    </source>
</reference>
<dbReference type="Pfam" id="PF00226">
    <property type="entry name" value="DnaJ"/>
    <property type="match status" value="1"/>
</dbReference>
<keyword evidence="1" id="KW-0235">DNA replication</keyword>
<proteinExistence type="predicted"/>
<dbReference type="SMART" id="SM00271">
    <property type="entry name" value="DnaJ"/>
    <property type="match status" value="1"/>
</dbReference>
<dbReference type="EMBL" id="CP009761">
    <property type="protein sequence ID" value="AIZ36588.1"/>
    <property type="molecule type" value="Genomic_DNA"/>
</dbReference>
<evidence type="ECO:0000313" key="5">
    <source>
        <dbReference type="Proteomes" id="UP000031386"/>
    </source>
</evidence>
<keyword evidence="5" id="KW-1185">Reference proteome</keyword>
<dbReference type="CDD" id="cd10747">
    <property type="entry name" value="DnaJ_C"/>
    <property type="match status" value="1"/>
</dbReference>
<dbReference type="Gene3D" id="2.60.260.20">
    <property type="entry name" value="Urease metallochaperone UreE, N-terminal domain"/>
    <property type="match status" value="2"/>
</dbReference>
<dbReference type="Pfam" id="PF01556">
    <property type="entry name" value="DnaJ_C"/>
    <property type="match status" value="1"/>
</dbReference>
<dbReference type="KEGG" id="pmic:NW74_04205"/>